<proteinExistence type="inferred from homology"/>
<dbReference type="Pfam" id="PF01406">
    <property type="entry name" value="tRNA-synt_1e"/>
    <property type="match status" value="1"/>
</dbReference>
<feature type="domain" description="tRNA synthetases class I catalytic" evidence="11">
    <location>
        <begin position="22"/>
        <end position="327"/>
    </location>
</feature>
<dbReference type="SUPFAM" id="SSF47323">
    <property type="entry name" value="Anticodon-binding domain of a subclass of class I aminoacyl-tRNA synthetases"/>
    <property type="match status" value="1"/>
</dbReference>
<evidence type="ECO:0000256" key="7">
    <source>
        <dbReference type="ARBA" id="ARBA00022840"/>
    </source>
</evidence>
<organism evidence="13 14">
    <name type="scientific">Fibrobacter intestinalis</name>
    <dbReference type="NCBI Taxonomy" id="28122"/>
    <lineage>
        <taxon>Bacteria</taxon>
        <taxon>Pseudomonadati</taxon>
        <taxon>Fibrobacterota</taxon>
        <taxon>Fibrobacteria</taxon>
        <taxon>Fibrobacterales</taxon>
        <taxon>Fibrobacteraceae</taxon>
        <taxon>Fibrobacter</taxon>
    </lineage>
</organism>
<dbReference type="GO" id="GO:0008270">
    <property type="term" value="F:zinc ion binding"/>
    <property type="evidence" value="ECO:0007669"/>
    <property type="project" value="UniProtKB-UniRule"/>
</dbReference>
<dbReference type="RefSeq" id="WP_073301578.1">
    <property type="nucleotide sequence ID" value="NZ_FRAW01000001.1"/>
</dbReference>
<accession>A0A1M6PKU3</accession>
<comment type="similarity">
    <text evidence="1 10">Belongs to the class-I aminoacyl-tRNA synthetase family.</text>
</comment>
<dbReference type="GO" id="GO:0005829">
    <property type="term" value="C:cytosol"/>
    <property type="evidence" value="ECO:0007669"/>
    <property type="project" value="TreeGrafter"/>
</dbReference>
<dbReference type="EMBL" id="FRAW01000001">
    <property type="protein sequence ID" value="SHK08564.1"/>
    <property type="molecule type" value="Genomic_DNA"/>
</dbReference>
<dbReference type="PRINTS" id="PR00983">
    <property type="entry name" value="TRNASYNTHCYS"/>
</dbReference>
<evidence type="ECO:0000256" key="3">
    <source>
        <dbReference type="ARBA" id="ARBA00022598"/>
    </source>
</evidence>
<reference evidence="14" key="1">
    <citation type="submission" date="2016-11" db="EMBL/GenBank/DDBJ databases">
        <authorList>
            <person name="Varghese N."/>
            <person name="Submissions S."/>
        </authorList>
    </citation>
    <scope>NUCLEOTIDE SEQUENCE [LARGE SCALE GENOMIC DNA]</scope>
    <source>
        <strain evidence="14">UWOS</strain>
    </source>
</reference>
<feature type="binding site" evidence="10">
    <location>
        <position position="30"/>
    </location>
    <ligand>
        <name>Zn(2+)</name>
        <dbReference type="ChEBI" id="CHEBI:29105"/>
    </ligand>
</feature>
<evidence type="ECO:0000259" key="12">
    <source>
        <dbReference type="Pfam" id="PF23493"/>
    </source>
</evidence>
<evidence type="ECO:0000256" key="2">
    <source>
        <dbReference type="ARBA" id="ARBA00011245"/>
    </source>
</evidence>
<evidence type="ECO:0000256" key="8">
    <source>
        <dbReference type="ARBA" id="ARBA00022917"/>
    </source>
</evidence>
<keyword evidence="7 10" id="KW-0067">ATP-binding</keyword>
<evidence type="ECO:0000256" key="4">
    <source>
        <dbReference type="ARBA" id="ARBA00022723"/>
    </source>
</evidence>
<comment type="cofactor">
    <cofactor evidence="10">
        <name>Zn(2+)</name>
        <dbReference type="ChEBI" id="CHEBI:29105"/>
    </cofactor>
    <text evidence="10">Binds 1 zinc ion per subunit.</text>
</comment>
<feature type="binding site" evidence="10">
    <location>
        <position position="222"/>
    </location>
    <ligand>
        <name>Zn(2+)</name>
        <dbReference type="ChEBI" id="CHEBI:29105"/>
    </ligand>
</feature>
<keyword evidence="3 10" id="KW-0436">Ligase</keyword>
<dbReference type="InterPro" id="IPR014729">
    <property type="entry name" value="Rossmann-like_a/b/a_fold"/>
</dbReference>
<dbReference type="InterPro" id="IPR024909">
    <property type="entry name" value="Cys-tRNA/MSH_ligase"/>
</dbReference>
<evidence type="ECO:0000256" key="1">
    <source>
        <dbReference type="ARBA" id="ARBA00005594"/>
    </source>
</evidence>
<dbReference type="PANTHER" id="PTHR10890:SF3">
    <property type="entry name" value="CYSTEINE--TRNA LIGASE, CYTOPLASMIC"/>
    <property type="match status" value="1"/>
</dbReference>
<dbReference type="PANTHER" id="PTHR10890">
    <property type="entry name" value="CYSTEINYL-TRNA SYNTHETASE"/>
    <property type="match status" value="1"/>
</dbReference>
<dbReference type="GO" id="GO:0006423">
    <property type="term" value="P:cysteinyl-tRNA aminoacylation"/>
    <property type="evidence" value="ECO:0007669"/>
    <property type="project" value="UniProtKB-UniRule"/>
</dbReference>
<dbReference type="Gene3D" id="1.20.120.1910">
    <property type="entry name" value="Cysteine-tRNA ligase, C-terminal anti-codon recognition domain"/>
    <property type="match status" value="1"/>
</dbReference>
<feature type="binding site" evidence="10">
    <location>
        <position position="282"/>
    </location>
    <ligand>
        <name>ATP</name>
        <dbReference type="ChEBI" id="CHEBI:30616"/>
    </ligand>
</feature>
<dbReference type="GO" id="GO:0005524">
    <property type="term" value="F:ATP binding"/>
    <property type="evidence" value="ECO:0007669"/>
    <property type="project" value="UniProtKB-UniRule"/>
</dbReference>
<keyword evidence="6 10" id="KW-0862">Zinc</keyword>
<dbReference type="Pfam" id="PF23493">
    <property type="entry name" value="CysS_C"/>
    <property type="match status" value="1"/>
</dbReference>
<evidence type="ECO:0000256" key="10">
    <source>
        <dbReference type="HAMAP-Rule" id="MF_00041"/>
    </source>
</evidence>
<feature type="binding site" evidence="10">
    <location>
        <position position="247"/>
    </location>
    <ligand>
        <name>Zn(2+)</name>
        <dbReference type="ChEBI" id="CHEBI:29105"/>
    </ligand>
</feature>
<evidence type="ECO:0000313" key="13">
    <source>
        <dbReference type="EMBL" id="SHK08564.1"/>
    </source>
</evidence>
<keyword evidence="4 10" id="KW-0479">Metal-binding</keyword>
<feature type="domain" description="Cysteinyl-tRNA ligase anticodon binding" evidence="12">
    <location>
        <begin position="423"/>
        <end position="468"/>
    </location>
</feature>
<dbReference type="AlphaFoldDB" id="A0A1M6PKU3"/>
<dbReference type="CDD" id="cd00672">
    <property type="entry name" value="CysRS_core"/>
    <property type="match status" value="1"/>
</dbReference>
<keyword evidence="9 10" id="KW-0030">Aminoacyl-tRNA synthetase</keyword>
<dbReference type="Proteomes" id="UP000184275">
    <property type="component" value="Unassembled WGS sequence"/>
</dbReference>
<evidence type="ECO:0000256" key="9">
    <source>
        <dbReference type="ARBA" id="ARBA00023146"/>
    </source>
</evidence>
<evidence type="ECO:0000313" key="14">
    <source>
        <dbReference type="Proteomes" id="UP000184275"/>
    </source>
</evidence>
<dbReference type="NCBIfam" id="TIGR00435">
    <property type="entry name" value="cysS"/>
    <property type="match status" value="1"/>
</dbReference>
<keyword evidence="8 10" id="KW-0648">Protein biosynthesis</keyword>
<name>A0A1M6PKU3_9BACT</name>
<keyword evidence="10" id="KW-0963">Cytoplasm</keyword>
<protein>
    <recommendedName>
        <fullName evidence="10">Cysteine--tRNA ligase</fullName>
        <ecNumber evidence="10">6.1.1.16</ecNumber>
    </recommendedName>
    <alternativeName>
        <fullName evidence="10">Cysteinyl-tRNA synthetase</fullName>
        <shortName evidence="10">CysRS</shortName>
    </alternativeName>
</protein>
<keyword evidence="5 10" id="KW-0547">Nucleotide-binding</keyword>
<feature type="short sequence motif" description="'KMSKS' region" evidence="10">
    <location>
        <begin position="279"/>
        <end position="283"/>
    </location>
</feature>
<comment type="subcellular location">
    <subcellularLocation>
        <location evidence="10">Cytoplasm</location>
    </subcellularLocation>
</comment>
<evidence type="ECO:0000259" key="11">
    <source>
        <dbReference type="Pfam" id="PF01406"/>
    </source>
</evidence>
<evidence type="ECO:0000256" key="6">
    <source>
        <dbReference type="ARBA" id="ARBA00022833"/>
    </source>
</evidence>
<gene>
    <name evidence="10" type="primary">cysS</name>
    <name evidence="13" type="ORF">SAMN05720469_10120</name>
</gene>
<evidence type="ECO:0000256" key="5">
    <source>
        <dbReference type="ARBA" id="ARBA00022741"/>
    </source>
</evidence>
<feature type="binding site" evidence="10">
    <location>
        <position position="251"/>
    </location>
    <ligand>
        <name>Zn(2+)</name>
        <dbReference type="ChEBI" id="CHEBI:29105"/>
    </ligand>
</feature>
<dbReference type="EC" id="6.1.1.16" evidence="10"/>
<dbReference type="InterPro" id="IPR056411">
    <property type="entry name" value="CysS_C"/>
</dbReference>
<dbReference type="InterPro" id="IPR015803">
    <property type="entry name" value="Cys-tRNA-ligase"/>
</dbReference>
<keyword evidence="14" id="KW-1185">Reference proteome</keyword>
<dbReference type="InterPro" id="IPR009080">
    <property type="entry name" value="tRNAsynth_Ia_anticodon-bd"/>
</dbReference>
<dbReference type="HAMAP" id="MF_00041">
    <property type="entry name" value="Cys_tRNA_synth"/>
    <property type="match status" value="1"/>
</dbReference>
<sequence>MSLQFYNTASRKKEPFSLLPGEDTVKMYCCGPTVYHFAHIGNLRTYIFEDTLCRTLEYYGYKLNHIVNITDVGHLTSDGDTGDDKMEKGAAREGKSVWDIAKFYTDAFMADWHALNIQEPTRWTRATDHIQEQIELVKNLEEKGFTYRTSDGIYFDSLKFPRYADFAKLDVENLKKGSRIDMGEKRHATDFALWKFSPKDKKRLMEWDSPWGVGFPGWHIECSAMAMKYNGPTLDIHCGGTDHVRVHHTNEIAQSECATGKPFSRFWMHGEFLRLDGAKMSKSSGEFLTVSVLVDKGYNPLDYRLFALTSHYRNYLNFSFESLDSAREALKSLHKKTDPLMGKATAIESEEAKKWRQKFKEAIGDDLNMPRALGILNSVLKTDLSEGEKAALVADFDRVLGLKLDEPRKDYQKKADSASSDDSEQINFLVAQRTEARKAKNWAESDRIRDLLKGMGVEIKDGPQGTSWTKK</sequence>
<dbReference type="GO" id="GO:0004817">
    <property type="term" value="F:cysteine-tRNA ligase activity"/>
    <property type="evidence" value="ECO:0007669"/>
    <property type="project" value="UniProtKB-UniRule"/>
</dbReference>
<dbReference type="Gene3D" id="3.40.50.620">
    <property type="entry name" value="HUPs"/>
    <property type="match status" value="1"/>
</dbReference>
<comment type="catalytic activity">
    <reaction evidence="10">
        <text>tRNA(Cys) + L-cysteine + ATP = L-cysteinyl-tRNA(Cys) + AMP + diphosphate</text>
        <dbReference type="Rhea" id="RHEA:17773"/>
        <dbReference type="Rhea" id="RHEA-COMP:9661"/>
        <dbReference type="Rhea" id="RHEA-COMP:9679"/>
        <dbReference type="ChEBI" id="CHEBI:30616"/>
        <dbReference type="ChEBI" id="CHEBI:33019"/>
        <dbReference type="ChEBI" id="CHEBI:35235"/>
        <dbReference type="ChEBI" id="CHEBI:78442"/>
        <dbReference type="ChEBI" id="CHEBI:78517"/>
        <dbReference type="ChEBI" id="CHEBI:456215"/>
        <dbReference type="EC" id="6.1.1.16"/>
    </reaction>
</comment>
<feature type="short sequence motif" description="'HIGH' region" evidence="10">
    <location>
        <begin position="32"/>
        <end position="42"/>
    </location>
</feature>
<comment type="subunit">
    <text evidence="2 10">Monomer.</text>
</comment>
<dbReference type="InterPro" id="IPR032678">
    <property type="entry name" value="tRNA-synt_1_cat_dom"/>
</dbReference>
<dbReference type="SUPFAM" id="SSF52374">
    <property type="entry name" value="Nucleotidylyl transferase"/>
    <property type="match status" value="1"/>
</dbReference>